<dbReference type="GO" id="GO:0043495">
    <property type="term" value="F:protein-membrane adaptor activity"/>
    <property type="evidence" value="ECO:0007669"/>
    <property type="project" value="TreeGrafter"/>
</dbReference>
<dbReference type="STRING" id="1611254.A0A2G5U7I3"/>
<feature type="domain" description="SUN" evidence="6">
    <location>
        <begin position="50"/>
        <end position="207"/>
    </location>
</feature>
<protein>
    <recommendedName>
        <fullName evidence="6">SUN domain-containing protein</fullName>
    </recommendedName>
</protein>
<dbReference type="GO" id="GO:0034993">
    <property type="term" value="C:meiotic nuclear membrane microtubule tethering complex"/>
    <property type="evidence" value="ECO:0007669"/>
    <property type="project" value="TreeGrafter"/>
</dbReference>
<dbReference type="InterPro" id="IPR045119">
    <property type="entry name" value="SUN1-5"/>
</dbReference>
<evidence type="ECO:0000256" key="2">
    <source>
        <dbReference type="ARBA" id="ARBA00022692"/>
    </source>
</evidence>
<evidence type="ECO:0000256" key="1">
    <source>
        <dbReference type="ARBA" id="ARBA00004370"/>
    </source>
</evidence>
<evidence type="ECO:0000256" key="4">
    <source>
        <dbReference type="ARBA" id="ARBA00023136"/>
    </source>
</evidence>
<dbReference type="PANTHER" id="PTHR12911:SF2">
    <property type="entry name" value="SUN DOMAIN-CONTAINING PROTEIN 1"/>
    <property type="match status" value="1"/>
</dbReference>
<feature type="transmembrane region" description="Helical" evidence="5">
    <location>
        <begin position="272"/>
        <end position="293"/>
    </location>
</feature>
<comment type="subcellular location">
    <subcellularLocation>
        <location evidence="1">Membrane</location>
    </subcellularLocation>
</comment>
<dbReference type="Proteomes" id="UP000230233">
    <property type="component" value="Chromosome IV"/>
</dbReference>
<sequence length="330" mass="37766">MTSRANAERTIDPPVEVFRNPKEIVIQQPIVYAADLGSLKVPIGKYIRFNAASYVDGAYVYSIDNVTSINSRSKCLSRDQSNYVLFERDELPPGKAWCTIDSKPVLNIWLTINVTPIAVSYQHTKWYGTVPYGAPKVYDVYSGDIRLAANCTYQASEYIAKGNEQICQITENLNDRVIDRIQFRFHENYGNVQETCAYLVRVYAEKRAPKTKEKPVRNSKFCTAIADDYYNSKFLYSMSEKDCKTLYENKCCSDCPECCRDCEMADINFKNVMINVLWVLGFIFVIYIGCCVLPRCEEGPGFEGRGNQSPRRPLTFSVRTQTDSYDFLKK</sequence>
<name>A0A2G5U7I3_9PELO</name>
<evidence type="ECO:0000256" key="3">
    <source>
        <dbReference type="ARBA" id="ARBA00022989"/>
    </source>
</evidence>
<dbReference type="PANTHER" id="PTHR12911">
    <property type="entry name" value="SAD1/UNC-84-LIKE PROTEIN-RELATED"/>
    <property type="match status" value="1"/>
</dbReference>
<gene>
    <name evidence="7" type="primary">Cnig_chr_IV.g14823</name>
    <name evidence="7" type="ORF">B9Z55_014823</name>
</gene>
<keyword evidence="8" id="KW-1185">Reference proteome</keyword>
<proteinExistence type="predicted"/>
<dbReference type="Gene3D" id="2.60.120.260">
    <property type="entry name" value="Galactose-binding domain-like"/>
    <property type="match status" value="1"/>
</dbReference>
<keyword evidence="2 5" id="KW-0812">Transmembrane</keyword>
<dbReference type="PROSITE" id="PS51469">
    <property type="entry name" value="SUN"/>
    <property type="match status" value="1"/>
</dbReference>
<comment type="caution">
    <text evidence="7">The sequence shown here is derived from an EMBL/GenBank/DDBJ whole genome shotgun (WGS) entry which is preliminary data.</text>
</comment>
<keyword evidence="4 5" id="KW-0472">Membrane</keyword>
<evidence type="ECO:0000256" key="5">
    <source>
        <dbReference type="SAM" id="Phobius"/>
    </source>
</evidence>
<evidence type="ECO:0000259" key="6">
    <source>
        <dbReference type="PROSITE" id="PS51469"/>
    </source>
</evidence>
<accession>A0A2G5U7I3</accession>
<reference evidence="8" key="1">
    <citation type="submission" date="2017-10" db="EMBL/GenBank/DDBJ databases">
        <title>Rapid genome shrinkage in a self-fertile nematode reveals novel sperm competition proteins.</title>
        <authorList>
            <person name="Yin D."/>
            <person name="Schwarz E.M."/>
            <person name="Thomas C.G."/>
            <person name="Felde R.L."/>
            <person name="Korf I.F."/>
            <person name="Cutter A.D."/>
            <person name="Schartner C.M."/>
            <person name="Ralston E.J."/>
            <person name="Meyer B.J."/>
            <person name="Haag E.S."/>
        </authorList>
    </citation>
    <scope>NUCLEOTIDE SEQUENCE [LARGE SCALE GENOMIC DNA]</scope>
    <source>
        <strain evidence="8">JU1422</strain>
    </source>
</reference>
<dbReference type="EMBL" id="PDUG01000004">
    <property type="protein sequence ID" value="PIC35467.1"/>
    <property type="molecule type" value="Genomic_DNA"/>
</dbReference>
<dbReference type="Pfam" id="PF07738">
    <property type="entry name" value="Sad1_UNC"/>
    <property type="match status" value="1"/>
</dbReference>
<dbReference type="InterPro" id="IPR012919">
    <property type="entry name" value="SUN_dom"/>
</dbReference>
<keyword evidence="3 5" id="KW-1133">Transmembrane helix</keyword>
<evidence type="ECO:0000313" key="8">
    <source>
        <dbReference type="Proteomes" id="UP000230233"/>
    </source>
</evidence>
<organism evidence="7 8">
    <name type="scientific">Caenorhabditis nigoni</name>
    <dbReference type="NCBI Taxonomy" id="1611254"/>
    <lineage>
        <taxon>Eukaryota</taxon>
        <taxon>Metazoa</taxon>
        <taxon>Ecdysozoa</taxon>
        <taxon>Nematoda</taxon>
        <taxon>Chromadorea</taxon>
        <taxon>Rhabditida</taxon>
        <taxon>Rhabditina</taxon>
        <taxon>Rhabditomorpha</taxon>
        <taxon>Rhabditoidea</taxon>
        <taxon>Rhabditidae</taxon>
        <taxon>Peloderinae</taxon>
        <taxon>Caenorhabditis</taxon>
    </lineage>
</organism>
<dbReference type="AlphaFoldDB" id="A0A2G5U7I3"/>
<evidence type="ECO:0000313" key="7">
    <source>
        <dbReference type="EMBL" id="PIC35467.1"/>
    </source>
</evidence>